<keyword evidence="19" id="KW-1185">Reference proteome</keyword>
<comment type="function">
    <text evidence="16">Component of a retrotranslocation channel required for peroxisome organization by mediating export of the PEX5 receptor from peroxisomes to the cytosol, thereby promoting PEX5 recycling.</text>
</comment>
<comment type="subunit">
    <text evidence="15">Component of the PEX2-PEX10-PEX12 retrotranslocation channel, composed of PEX2, PEX10 and PEX12.</text>
</comment>
<dbReference type="GO" id="GO:1990429">
    <property type="term" value="C:peroxisomal importomer complex"/>
    <property type="evidence" value="ECO:0007669"/>
    <property type="project" value="TreeGrafter"/>
</dbReference>
<keyword evidence="9" id="KW-0862">Zinc</keyword>
<dbReference type="GO" id="GO:0004842">
    <property type="term" value="F:ubiquitin-protein transferase activity"/>
    <property type="evidence" value="ECO:0007669"/>
    <property type="project" value="TreeGrafter"/>
</dbReference>
<dbReference type="GO" id="GO:0005778">
    <property type="term" value="C:peroxisomal membrane"/>
    <property type="evidence" value="ECO:0007669"/>
    <property type="project" value="UniProtKB-SubCell"/>
</dbReference>
<evidence type="ECO:0000256" key="6">
    <source>
        <dbReference type="ARBA" id="ARBA00022692"/>
    </source>
</evidence>
<evidence type="ECO:0000313" key="19">
    <source>
        <dbReference type="Proteomes" id="UP001150569"/>
    </source>
</evidence>
<dbReference type="GO" id="GO:0008270">
    <property type="term" value="F:zinc ion binding"/>
    <property type="evidence" value="ECO:0007669"/>
    <property type="project" value="UniProtKB-KW"/>
</dbReference>
<keyword evidence="11" id="KW-1133">Transmembrane helix</keyword>
<evidence type="ECO:0000256" key="7">
    <source>
        <dbReference type="ARBA" id="ARBA00022723"/>
    </source>
</evidence>
<keyword evidence="10" id="KW-0653">Protein transport</keyword>
<dbReference type="PANTHER" id="PTHR12888">
    <property type="entry name" value="PEROXISOME ASSEMBLY PROTEIN 12 PEROXIN-12"/>
    <property type="match status" value="1"/>
</dbReference>
<dbReference type="SUPFAM" id="SSF57850">
    <property type="entry name" value="RING/U-box"/>
    <property type="match status" value="1"/>
</dbReference>
<organism evidence="18 19">
    <name type="scientific">Tieghemiomyces parasiticus</name>
    <dbReference type="NCBI Taxonomy" id="78921"/>
    <lineage>
        <taxon>Eukaryota</taxon>
        <taxon>Fungi</taxon>
        <taxon>Fungi incertae sedis</taxon>
        <taxon>Zoopagomycota</taxon>
        <taxon>Kickxellomycotina</taxon>
        <taxon>Dimargaritomycetes</taxon>
        <taxon>Dimargaritales</taxon>
        <taxon>Dimargaritaceae</taxon>
        <taxon>Tieghemiomyces</taxon>
    </lineage>
</organism>
<evidence type="ECO:0000256" key="2">
    <source>
        <dbReference type="ARBA" id="ARBA00004906"/>
    </source>
</evidence>
<dbReference type="InterPro" id="IPR006845">
    <property type="entry name" value="Pex_N"/>
</dbReference>
<feature type="domain" description="Pex N-terminal" evidence="17">
    <location>
        <begin position="24"/>
        <end position="284"/>
    </location>
</feature>
<dbReference type="Proteomes" id="UP001150569">
    <property type="component" value="Unassembled WGS sequence"/>
</dbReference>
<evidence type="ECO:0000256" key="10">
    <source>
        <dbReference type="ARBA" id="ARBA00022927"/>
    </source>
</evidence>
<comment type="similarity">
    <text evidence="3 16">Belongs to the pex2/pex10/pex12 family.</text>
</comment>
<dbReference type="EMBL" id="JANBPT010000413">
    <property type="protein sequence ID" value="KAJ1921644.1"/>
    <property type="molecule type" value="Genomic_DNA"/>
</dbReference>
<comment type="subcellular location">
    <subcellularLocation>
        <location evidence="1">Peroxisome membrane</location>
        <topology evidence="1">Multi-pass membrane protein</topology>
    </subcellularLocation>
</comment>
<evidence type="ECO:0000256" key="9">
    <source>
        <dbReference type="ARBA" id="ARBA00022833"/>
    </source>
</evidence>
<evidence type="ECO:0000256" key="4">
    <source>
        <dbReference type="ARBA" id="ARBA00018980"/>
    </source>
</evidence>
<evidence type="ECO:0000313" key="18">
    <source>
        <dbReference type="EMBL" id="KAJ1921644.1"/>
    </source>
</evidence>
<dbReference type="CDD" id="cd16451">
    <property type="entry name" value="mRING_PEX12"/>
    <property type="match status" value="1"/>
</dbReference>
<evidence type="ECO:0000256" key="16">
    <source>
        <dbReference type="PIRNR" id="PIRNR038074"/>
    </source>
</evidence>
<dbReference type="GO" id="GO:0006513">
    <property type="term" value="P:protein monoubiquitination"/>
    <property type="evidence" value="ECO:0007669"/>
    <property type="project" value="TreeGrafter"/>
</dbReference>
<evidence type="ECO:0000256" key="1">
    <source>
        <dbReference type="ARBA" id="ARBA00004585"/>
    </source>
</evidence>
<dbReference type="PANTHER" id="PTHR12888:SF0">
    <property type="entry name" value="PEROXISOME ASSEMBLY PROTEIN 12"/>
    <property type="match status" value="1"/>
</dbReference>
<dbReference type="GO" id="GO:0016874">
    <property type="term" value="F:ligase activity"/>
    <property type="evidence" value="ECO:0007669"/>
    <property type="project" value="UniProtKB-KW"/>
</dbReference>
<keyword evidence="6" id="KW-0812">Transmembrane</keyword>
<reference evidence="18" key="1">
    <citation type="submission" date="2022-07" db="EMBL/GenBank/DDBJ databases">
        <title>Phylogenomic reconstructions and comparative analyses of Kickxellomycotina fungi.</title>
        <authorList>
            <person name="Reynolds N.K."/>
            <person name="Stajich J.E."/>
            <person name="Barry K."/>
            <person name="Grigoriev I.V."/>
            <person name="Crous P."/>
            <person name="Smith M.E."/>
        </authorList>
    </citation>
    <scope>NUCLEOTIDE SEQUENCE</scope>
    <source>
        <strain evidence="18">RSA 861</strain>
    </source>
</reference>
<name>A0A9W8A8Z9_9FUNG</name>
<keyword evidence="8" id="KW-0863">Zinc-finger</keyword>
<keyword evidence="7" id="KW-0479">Metal-binding</keyword>
<dbReference type="InterPro" id="IPR013083">
    <property type="entry name" value="Znf_RING/FYVE/PHD"/>
</dbReference>
<keyword evidence="18" id="KW-0436">Ligase</keyword>
<evidence type="ECO:0000256" key="3">
    <source>
        <dbReference type="ARBA" id="ARBA00008704"/>
    </source>
</evidence>
<protein>
    <recommendedName>
        <fullName evidence="4 16">Peroxisome assembly protein 12</fullName>
    </recommendedName>
    <alternativeName>
        <fullName evidence="14 16">Peroxin-12</fullName>
    </alternativeName>
</protein>
<evidence type="ECO:0000256" key="5">
    <source>
        <dbReference type="ARBA" id="ARBA00022448"/>
    </source>
</evidence>
<evidence type="ECO:0000256" key="11">
    <source>
        <dbReference type="ARBA" id="ARBA00022989"/>
    </source>
</evidence>
<comment type="pathway">
    <text evidence="2">Protein modification; protein ubiquitination.</text>
</comment>
<dbReference type="PIRSF" id="PIRSF038074">
    <property type="entry name" value="Peroxisome_assembly_p12"/>
    <property type="match status" value="1"/>
</dbReference>
<dbReference type="InterPro" id="IPR017375">
    <property type="entry name" value="PEX12"/>
</dbReference>
<evidence type="ECO:0000256" key="12">
    <source>
        <dbReference type="ARBA" id="ARBA00023136"/>
    </source>
</evidence>
<evidence type="ECO:0000256" key="15">
    <source>
        <dbReference type="ARBA" id="ARBA00034505"/>
    </source>
</evidence>
<evidence type="ECO:0000259" key="17">
    <source>
        <dbReference type="Pfam" id="PF04757"/>
    </source>
</evidence>
<sequence length="372" mass="41952">MEFMSDVLGSGTASRPSLFELFAQEKMASLFKPALVYALSIYAQRYPRYLLRLVNRQDEAFALLMLMVERHYLRKFGSSFSENIYGLKRASTDSARTGRKLGGRDVTKSLVLLVVVPYLKAKLDLLYERHGGGGAAVAFLFSNRGRTPSDNADLAATPPLATRLRTWIREAFLASYPYLHAAYHLLPLGYSLAYLLGRTRYYSPWLHLMGLEIQRMTHEDYADQQNLALGGFASGDGPLGRDGTPLQRVRHLLAWLTELPLNLLNVILPTSVLFFRFLEWWYASDLYKASKYLPIPPAPAPLKPHPEGFQIPDDPLVCPVCRESRTNPAVLPSSGYACCYPCLHKYVELNRRCPVTWIPAQTDQVAHLYSST</sequence>
<accession>A0A9W8A8Z9</accession>
<dbReference type="AlphaFoldDB" id="A0A9W8A8Z9"/>
<gene>
    <name evidence="18" type="primary">PEX12_1</name>
    <name evidence="18" type="ORF">IWQ60_006710</name>
</gene>
<evidence type="ECO:0000256" key="14">
    <source>
        <dbReference type="ARBA" id="ARBA00029692"/>
    </source>
</evidence>
<proteinExistence type="inferred from homology"/>
<keyword evidence="5" id="KW-0813">Transport</keyword>
<dbReference type="OrthoDB" id="107372at2759"/>
<evidence type="ECO:0000256" key="8">
    <source>
        <dbReference type="ARBA" id="ARBA00022771"/>
    </source>
</evidence>
<dbReference type="Gene3D" id="3.30.40.10">
    <property type="entry name" value="Zinc/RING finger domain, C3HC4 (zinc finger)"/>
    <property type="match status" value="1"/>
</dbReference>
<dbReference type="Pfam" id="PF04757">
    <property type="entry name" value="Pex2_Pex12"/>
    <property type="match status" value="1"/>
</dbReference>
<keyword evidence="12 16" id="KW-0472">Membrane</keyword>
<evidence type="ECO:0000256" key="13">
    <source>
        <dbReference type="ARBA" id="ARBA00023140"/>
    </source>
</evidence>
<dbReference type="GO" id="GO:0016562">
    <property type="term" value="P:protein import into peroxisome matrix, receptor recycling"/>
    <property type="evidence" value="ECO:0007669"/>
    <property type="project" value="UniProtKB-ARBA"/>
</dbReference>
<keyword evidence="13 16" id="KW-0576">Peroxisome</keyword>
<comment type="caution">
    <text evidence="18">The sequence shown here is derived from an EMBL/GenBank/DDBJ whole genome shotgun (WGS) entry which is preliminary data.</text>
</comment>